<dbReference type="EMBL" id="HF935309">
    <property type="protein sequence ID" value="CCX29657.1"/>
    <property type="molecule type" value="Genomic_DNA"/>
</dbReference>
<dbReference type="Proteomes" id="UP000018144">
    <property type="component" value="Unassembled WGS sequence"/>
</dbReference>
<name>U4LDQ1_PYROM</name>
<protein>
    <submittedName>
        <fullName evidence="1">Uncharacterized protein</fullName>
    </submittedName>
</protein>
<proteinExistence type="predicted"/>
<reference evidence="1 2" key="1">
    <citation type="journal article" date="2013" name="PLoS Genet.">
        <title>The genome and development-dependent transcriptomes of Pyronema confluens: a window into fungal evolution.</title>
        <authorList>
            <person name="Traeger S."/>
            <person name="Altegoer F."/>
            <person name="Freitag M."/>
            <person name="Gabaldon T."/>
            <person name="Kempken F."/>
            <person name="Kumar A."/>
            <person name="Marcet-Houben M."/>
            <person name="Poggeler S."/>
            <person name="Stajich J.E."/>
            <person name="Nowrousian M."/>
        </authorList>
    </citation>
    <scope>NUCLEOTIDE SEQUENCE [LARGE SCALE GENOMIC DNA]</scope>
    <source>
        <strain evidence="2">CBS 100304</strain>
        <tissue evidence="1">Vegetative mycelium</tissue>
    </source>
</reference>
<evidence type="ECO:0000313" key="1">
    <source>
        <dbReference type="EMBL" id="CCX29657.1"/>
    </source>
</evidence>
<organism evidence="1 2">
    <name type="scientific">Pyronema omphalodes (strain CBS 100304)</name>
    <name type="common">Pyronema confluens</name>
    <dbReference type="NCBI Taxonomy" id="1076935"/>
    <lineage>
        <taxon>Eukaryota</taxon>
        <taxon>Fungi</taxon>
        <taxon>Dikarya</taxon>
        <taxon>Ascomycota</taxon>
        <taxon>Pezizomycotina</taxon>
        <taxon>Pezizomycetes</taxon>
        <taxon>Pezizales</taxon>
        <taxon>Pyronemataceae</taxon>
        <taxon>Pyronema</taxon>
    </lineage>
</organism>
<accession>U4LDQ1</accession>
<keyword evidence="2" id="KW-1185">Reference proteome</keyword>
<sequence length="117" mass="13483">MSLTFLDCSLDGFTINQSTTIPISKILSKDLTNTLRDKHKKWGSMDNGDYFILKKLWIEGASNLQGKKEFTVAELLEEVKKSATDNIRDVRLWGIDTDVVKVYWEYRDAGEDLEFDD</sequence>
<dbReference type="AlphaFoldDB" id="U4LDQ1"/>
<gene>
    <name evidence="1" type="ORF">PCON_06318</name>
</gene>
<evidence type="ECO:0000313" key="2">
    <source>
        <dbReference type="Proteomes" id="UP000018144"/>
    </source>
</evidence>